<evidence type="ECO:0000313" key="2">
    <source>
        <dbReference type="Proteomes" id="UP000187735"/>
    </source>
</evidence>
<gene>
    <name evidence="1" type="ORF">Fuma_01377</name>
</gene>
<dbReference type="EMBL" id="CP017641">
    <property type="protein sequence ID" value="APZ91786.1"/>
    <property type="molecule type" value="Genomic_DNA"/>
</dbReference>
<dbReference type="Proteomes" id="UP000187735">
    <property type="component" value="Chromosome"/>
</dbReference>
<dbReference type="KEGG" id="fmr:Fuma_01377"/>
<evidence type="ECO:0000313" key="1">
    <source>
        <dbReference type="EMBL" id="APZ91786.1"/>
    </source>
</evidence>
<proteinExistence type="predicted"/>
<reference evidence="1 2" key="1">
    <citation type="journal article" date="2016" name="Front. Microbiol.">
        <title>Fuerstia marisgermanicae gen. nov., sp. nov., an Unusual Member of the Phylum Planctomycetes from the German Wadden Sea.</title>
        <authorList>
            <person name="Kohn T."/>
            <person name="Heuer A."/>
            <person name="Jogler M."/>
            <person name="Vollmers J."/>
            <person name="Boedeker C."/>
            <person name="Bunk B."/>
            <person name="Rast P."/>
            <person name="Borchert D."/>
            <person name="Glockner I."/>
            <person name="Freese H.M."/>
            <person name="Klenk H.P."/>
            <person name="Overmann J."/>
            <person name="Kaster A.K."/>
            <person name="Rohde M."/>
            <person name="Wiegand S."/>
            <person name="Jogler C."/>
        </authorList>
    </citation>
    <scope>NUCLEOTIDE SEQUENCE [LARGE SCALE GENOMIC DNA]</scope>
    <source>
        <strain evidence="1 2">NH11</strain>
    </source>
</reference>
<name>A0A1P8WCK6_9PLAN</name>
<protein>
    <submittedName>
        <fullName evidence="1">Uncharacterized protein</fullName>
    </submittedName>
</protein>
<keyword evidence="2" id="KW-1185">Reference proteome</keyword>
<accession>A0A1P8WCK6</accession>
<dbReference type="AlphaFoldDB" id="A0A1P8WCK6"/>
<sequence length="36" mass="4127">MQPSCGRPAIRWIINRHNRLMVGVEQDGFAVEVFQA</sequence>
<organism evidence="1 2">
    <name type="scientific">Fuerstiella marisgermanici</name>
    <dbReference type="NCBI Taxonomy" id="1891926"/>
    <lineage>
        <taxon>Bacteria</taxon>
        <taxon>Pseudomonadati</taxon>
        <taxon>Planctomycetota</taxon>
        <taxon>Planctomycetia</taxon>
        <taxon>Planctomycetales</taxon>
        <taxon>Planctomycetaceae</taxon>
        <taxon>Fuerstiella</taxon>
    </lineage>
</organism>